<accession>A0ABV4TXD1</accession>
<organism evidence="1 2">
    <name type="scientific">Thiohalorhabdus methylotrophus</name>
    <dbReference type="NCBI Taxonomy" id="3242694"/>
    <lineage>
        <taxon>Bacteria</taxon>
        <taxon>Pseudomonadati</taxon>
        <taxon>Pseudomonadota</taxon>
        <taxon>Gammaproteobacteria</taxon>
        <taxon>Thiohalorhabdales</taxon>
        <taxon>Thiohalorhabdaceae</taxon>
        <taxon>Thiohalorhabdus</taxon>
    </lineage>
</organism>
<proteinExistence type="predicted"/>
<sequence>MERQNILDLLGARSGIVAFVGAGGKKTTIYRLADLHPGRVGVTTTVRITEFPADFEAERVIGEVADLAVGVPRAAGNSQRVAYALPPEQPGRLDGTPPELVRRLHGEGGFDATFVKADGARMRWVKCPRPGEPVLPSGTTTLVPIVSARGFGRPLDDRIAHRPERCAELLGMAAGETLRPEQLAGLLGPYMACRENREDLTVVPLINMVDDADLEEAARTAARAVLDRYPFVPRVVLGRMRSAEPLRAVVTR</sequence>
<dbReference type="Proteomes" id="UP001575181">
    <property type="component" value="Unassembled WGS sequence"/>
</dbReference>
<protein>
    <submittedName>
        <fullName evidence="1">Selenium cofactor biosynthesis protein YqeC</fullName>
    </submittedName>
</protein>
<dbReference type="Pfam" id="PF19842">
    <property type="entry name" value="YqeC"/>
    <property type="match status" value="1"/>
</dbReference>
<dbReference type="InterPro" id="IPR017587">
    <property type="entry name" value="YqeC"/>
</dbReference>
<evidence type="ECO:0000313" key="2">
    <source>
        <dbReference type="Proteomes" id="UP001575181"/>
    </source>
</evidence>
<reference evidence="1 2" key="1">
    <citation type="submission" date="2024-08" db="EMBL/GenBank/DDBJ databases">
        <title>Whole-genome sequencing of halo(alkali)philic microorganisms from hypersaline lakes.</title>
        <authorList>
            <person name="Sorokin D.Y."/>
            <person name="Merkel A.Y."/>
            <person name="Messina E."/>
            <person name="Yakimov M."/>
        </authorList>
    </citation>
    <scope>NUCLEOTIDE SEQUENCE [LARGE SCALE GENOMIC DNA]</scope>
    <source>
        <strain evidence="1 2">Cl-TMA</strain>
    </source>
</reference>
<evidence type="ECO:0000313" key="1">
    <source>
        <dbReference type="EMBL" id="MFA9461244.1"/>
    </source>
</evidence>
<dbReference type="EMBL" id="JBGUAW010000006">
    <property type="protein sequence ID" value="MFA9461244.1"/>
    <property type="molecule type" value="Genomic_DNA"/>
</dbReference>
<keyword evidence="2" id="KW-1185">Reference proteome</keyword>
<comment type="caution">
    <text evidence="1">The sequence shown here is derived from an EMBL/GenBank/DDBJ whole genome shotgun (WGS) entry which is preliminary data.</text>
</comment>
<name>A0ABV4TXD1_9GAMM</name>
<gene>
    <name evidence="1" type="primary">yqeC</name>
    <name evidence="1" type="ORF">ACERLL_10440</name>
</gene>
<dbReference type="RefSeq" id="WP_373656029.1">
    <property type="nucleotide sequence ID" value="NZ_JBGUAW010000006.1"/>
</dbReference>
<dbReference type="NCBIfam" id="TIGR03172">
    <property type="entry name" value="selenium cofactor biosynthesis protein YqeC"/>
    <property type="match status" value="1"/>
</dbReference>